<evidence type="ECO:0000256" key="2">
    <source>
        <dbReference type="HAMAP-Rule" id="MF_00048"/>
    </source>
</evidence>
<evidence type="ECO:0000256" key="1">
    <source>
        <dbReference type="ARBA" id="ARBA00006738"/>
    </source>
</evidence>
<protein>
    <recommendedName>
        <fullName evidence="2">UPF0102 protein HCJ92_04385</fullName>
    </recommendedName>
</protein>
<dbReference type="RefSeq" id="WP_167932069.1">
    <property type="nucleotide sequence ID" value="NZ_JAAVJB010000018.1"/>
</dbReference>
<dbReference type="SUPFAM" id="SSF52980">
    <property type="entry name" value="Restriction endonuclease-like"/>
    <property type="match status" value="1"/>
</dbReference>
<organism evidence="3 4">
    <name type="scientific">Streptomyces spiramenti</name>
    <dbReference type="NCBI Taxonomy" id="2720606"/>
    <lineage>
        <taxon>Bacteria</taxon>
        <taxon>Bacillati</taxon>
        <taxon>Actinomycetota</taxon>
        <taxon>Actinomycetes</taxon>
        <taxon>Kitasatosporales</taxon>
        <taxon>Streptomycetaceae</taxon>
        <taxon>Streptomyces</taxon>
    </lineage>
</organism>
<dbReference type="EMBL" id="JAAVJB010000018">
    <property type="protein sequence ID" value="NJP65543.1"/>
    <property type="molecule type" value="Genomic_DNA"/>
</dbReference>
<keyword evidence="4" id="KW-1185">Reference proteome</keyword>
<reference evidence="3 4" key="1">
    <citation type="submission" date="2020-03" db="EMBL/GenBank/DDBJ databases">
        <title>Draft genome of Streptomyces sp. ventii, isolated from the Axial Seamount in the Pacific Ocean, and resequencing of the two type strains Streptomyces lonarensis strain NCL 716 and Streptomyces bohaiensis strain 11A07.</title>
        <authorList>
            <person name="Loughran R.M."/>
            <person name="Pfannmuller K.M."/>
            <person name="Wasson B.J."/>
            <person name="Deadmond M.C."/>
            <person name="Paddock B.E."/>
            <person name="Koyack M.J."/>
            <person name="Gallegos D.A."/>
            <person name="Mitchell E.A."/>
            <person name="Ushijima B."/>
            <person name="Saw J.H."/>
            <person name="Mcphail K.L."/>
            <person name="Videau P."/>
        </authorList>
    </citation>
    <scope>NUCLEOTIDE SEQUENCE [LARGE SCALE GENOMIC DNA]</scope>
    <source>
        <strain evidence="4">5675061</strain>
    </source>
</reference>
<dbReference type="CDD" id="cd20736">
    <property type="entry name" value="PoNe_Nuclease"/>
    <property type="match status" value="1"/>
</dbReference>
<gene>
    <name evidence="3" type="ORF">HCJ92_04385</name>
</gene>
<accession>A0ABX1AEE9</accession>
<comment type="similarity">
    <text evidence="1 2">Belongs to the UPF0102 family.</text>
</comment>
<dbReference type="Pfam" id="PF02021">
    <property type="entry name" value="UPF0102"/>
    <property type="match status" value="1"/>
</dbReference>
<dbReference type="NCBIfam" id="NF009154">
    <property type="entry name" value="PRK12497.3-3"/>
    <property type="match status" value="1"/>
</dbReference>
<dbReference type="Gene3D" id="3.40.1350.10">
    <property type="match status" value="1"/>
</dbReference>
<dbReference type="PANTHER" id="PTHR34039:SF1">
    <property type="entry name" value="UPF0102 PROTEIN YRAN"/>
    <property type="match status" value="1"/>
</dbReference>
<name>A0ABX1AEE9_9ACTN</name>
<comment type="caution">
    <text evidence="3">The sequence shown here is derived from an EMBL/GenBank/DDBJ whole genome shotgun (WGS) entry which is preliminary data.</text>
</comment>
<sequence>MNRRRALGNYGEQVAARLLSESGMTVIERNWRCRSGEIDIVAREAGSTRGSRAGSATLVVCEVKTRTAGGPQHPMAGLGPRQLDRLRLLAEQWLADRWLPRFGGPPEGGVRIDLVGVLLPRRGPAVVEHARGVG</sequence>
<dbReference type="InterPro" id="IPR011856">
    <property type="entry name" value="tRNA_endonuc-like_dom_sf"/>
</dbReference>
<dbReference type="Proteomes" id="UP000746503">
    <property type="component" value="Unassembled WGS sequence"/>
</dbReference>
<evidence type="ECO:0000313" key="3">
    <source>
        <dbReference type="EMBL" id="NJP65543.1"/>
    </source>
</evidence>
<dbReference type="InterPro" id="IPR011335">
    <property type="entry name" value="Restrct_endonuc-II-like"/>
</dbReference>
<dbReference type="HAMAP" id="MF_00048">
    <property type="entry name" value="UPF0102"/>
    <property type="match status" value="1"/>
</dbReference>
<proteinExistence type="inferred from homology"/>
<evidence type="ECO:0000313" key="4">
    <source>
        <dbReference type="Proteomes" id="UP000746503"/>
    </source>
</evidence>
<dbReference type="InterPro" id="IPR003509">
    <property type="entry name" value="UPF0102_YraN-like"/>
</dbReference>
<dbReference type="PANTHER" id="PTHR34039">
    <property type="entry name" value="UPF0102 PROTEIN YRAN"/>
    <property type="match status" value="1"/>
</dbReference>